<sequence>MGATFCKGEDVAGGCTFNVYECPVLSGTLAEDTQHSDRATQEDVRLDEKPTAPLQVSRPAGTTFDMRIKRSNIDEDFGVQLGVTNGSKIRQIVIKAIQEDKTVHRLNQELLARGSTDFLCAGLHIVRANGEEDVDAIIREIQGSTDVTFTLLRKTPDAALN</sequence>
<evidence type="ECO:0000313" key="1">
    <source>
        <dbReference type="EMBL" id="CAD8834226.1"/>
    </source>
</evidence>
<organism evidence="1">
    <name type="scientific">Noctiluca scintillans</name>
    <name type="common">Sea sparkle</name>
    <name type="synonym">Red tide dinoflagellate</name>
    <dbReference type="NCBI Taxonomy" id="2966"/>
    <lineage>
        <taxon>Eukaryota</taxon>
        <taxon>Sar</taxon>
        <taxon>Alveolata</taxon>
        <taxon>Dinophyceae</taxon>
        <taxon>Noctilucales</taxon>
        <taxon>Noctilucaceae</taxon>
        <taxon>Noctiluca</taxon>
    </lineage>
</organism>
<gene>
    <name evidence="1" type="ORF">NSCI0253_LOCUS8574</name>
</gene>
<reference evidence="1" key="1">
    <citation type="submission" date="2021-01" db="EMBL/GenBank/DDBJ databases">
        <authorList>
            <person name="Corre E."/>
            <person name="Pelletier E."/>
            <person name="Niang G."/>
            <person name="Scheremetjew M."/>
            <person name="Finn R."/>
            <person name="Kale V."/>
            <person name="Holt S."/>
            <person name="Cochrane G."/>
            <person name="Meng A."/>
            <person name="Brown T."/>
            <person name="Cohen L."/>
        </authorList>
    </citation>
    <scope>NUCLEOTIDE SEQUENCE</scope>
</reference>
<name>A0A7S1EZU9_NOCSC</name>
<dbReference type="EMBL" id="HBFQ01012242">
    <property type="protein sequence ID" value="CAD8834226.1"/>
    <property type="molecule type" value="Transcribed_RNA"/>
</dbReference>
<accession>A0A7S1EZU9</accession>
<protein>
    <submittedName>
        <fullName evidence="1">Uncharacterized protein</fullName>
    </submittedName>
</protein>
<proteinExistence type="predicted"/>
<dbReference type="AlphaFoldDB" id="A0A7S1EZU9"/>